<gene>
    <name evidence="2" type="ORF">BDK89_3191</name>
</gene>
<protein>
    <recommendedName>
        <fullName evidence="1">4Fe-4S ferredoxin-type domain-containing protein</fullName>
    </recommendedName>
</protein>
<evidence type="ECO:0000259" key="1">
    <source>
        <dbReference type="PROSITE" id="PS51379"/>
    </source>
</evidence>
<sequence>MRPSVPPIGTVVTVTSYRDLASAIEPTGMVARGGFAVGPDDPVPVLADGRRPATVVIVGNVGGTMWPIFRAEERDEPDPLDAWTRRRLRPIAERFGAEFVHPSDEPFQPFQRWAQRASDVWQSPIGLLVHPTDGLWHALRGAFLFADPVEGLPPTGVATSPCVGCDAPCLTTCPVDAFTADGYDHVSCREYVRSGAEPVCLETGCAARRACPVDADGFYGPDQMRFHMRAFVGW</sequence>
<dbReference type="InterPro" id="IPR017896">
    <property type="entry name" value="4Fe4S_Fe-S-bd"/>
</dbReference>
<dbReference type="Proteomes" id="UP000294558">
    <property type="component" value="Unassembled WGS sequence"/>
</dbReference>
<accession>A0A4R7I2Y7</accession>
<keyword evidence="3" id="KW-1185">Reference proteome</keyword>
<dbReference type="PROSITE" id="PS51379">
    <property type="entry name" value="4FE4S_FER_2"/>
    <property type="match status" value="1"/>
</dbReference>
<reference evidence="2 3" key="1">
    <citation type="submission" date="2019-03" db="EMBL/GenBank/DDBJ databases">
        <title>Sequencing the genomes of 1000 actinobacteria strains.</title>
        <authorList>
            <person name="Klenk H.-P."/>
        </authorList>
    </citation>
    <scope>NUCLEOTIDE SEQUENCE [LARGE SCALE GENOMIC DNA]</scope>
    <source>
        <strain evidence="2 3">DSM 18936</strain>
    </source>
</reference>
<feature type="domain" description="4Fe-4S ferredoxin-type" evidence="1">
    <location>
        <begin position="153"/>
        <end position="183"/>
    </location>
</feature>
<dbReference type="EMBL" id="SOAU01000001">
    <property type="protein sequence ID" value="TDT17580.1"/>
    <property type="molecule type" value="Genomic_DNA"/>
</dbReference>
<comment type="caution">
    <text evidence="2">The sequence shown here is derived from an EMBL/GenBank/DDBJ whole genome shotgun (WGS) entry which is preliminary data.</text>
</comment>
<evidence type="ECO:0000313" key="3">
    <source>
        <dbReference type="Proteomes" id="UP000294558"/>
    </source>
</evidence>
<evidence type="ECO:0000313" key="2">
    <source>
        <dbReference type="EMBL" id="TDT17580.1"/>
    </source>
</evidence>
<dbReference type="SUPFAM" id="SSF54862">
    <property type="entry name" value="4Fe-4S ferredoxins"/>
    <property type="match status" value="1"/>
</dbReference>
<proteinExistence type="predicted"/>
<dbReference type="AlphaFoldDB" id="A0A4R7I2Y7"/>
<name>A0A4R7I2Y7_9ACTN</name>
<organism evidence="2 3">
    <name type="scientific">Ilumatobacter fluminis</name>
    <dbReference type="NCBI Taxonomy" id="467091"/>
    <lineage>
        <taxon>Bacteria</taxon>
        <taxon>Bacillati</taxon>
        <taxon>Actinomycetota</taxon>
        <taxon>Acidimicrobiia</taxon>
        <taxon>Acidimicrobiales</taxon>
        <taxon>Ilumatobacteraceae</taxon>
        <taxon>Ilumatobacter</taxon>
    </lineage>
</organism>